<reference evidence="2 3" key="1">
    <citation type="submission" date="2015-09" db="EMBL/GenBank/DDBJ databases">
        <title>Identification and resolution of microdiversity through metagenomic sequencing of parallel consortia.</title>
        <authorList>
            <person name="Nelson W.C."/>
            <person name="Romine M.F."/>
            <person name="Lindemann S.R."/>
        </authorList>
    </citation>
    <scope>NUCLEOTIDE SEQUENCE [LARGE SCALE GENOMIC DNA]</scope>
    <source>
        <strain evidence="2">HL-55</strain>
    </source>
</reference>
<dbReference type="AlphaFoldDB" id="A0A0P7YKC2"/>
<sequence>MKFGAALFLTILLTGCATSQTTISYSGDFNLQVPTKLLSGSTVFTADGLSVGWPEGNLISGIVITKELESLPSDFDLKDYPKYLFNIKNKNDLDKKTANVLKSSTIEIDHSFGIDNLTIKSKFDTDIYSACKDEKCIAFIIKNNVTDHLLSLYSQGITEEELISLAEGI</sequence>
<gene>
    <name evidence="2" type="ORF">HLUCCX14_00725</name>
</gene>
<dbReference type="Proteomes" id="UP000050416">
    <property type="component" value="Unassembled WGS sequence"/>
</dbReference>
<dbReference type="EMBL" id="LJZQ01000001">
    <property type="protein sequence ID" value="KPQ30625.1"/>
    <property type="molecule type" value="Genomic_DNA"/>
</dbReference>
<dbReference type="PATRIC" id="fig|1305731.5.peg.1517"/>
<organism evidence="2 3">
    <name type="scientific">Marinobacter excellens HL-55</name>
    <dbReference type="NCBI Taxonomy" id="1305731"/>
    <lineage>
        <taxon>Bacteria</taxon>
        <taxon>Pseudomonadati</taxon>
        <taxon>Pseudomonadota</taxon>
        <taxon>Gammaproteobacteria</taxon>
        <taxon>Pseudomonadales</taxon>
        <taxon>Marinobacteraceae</taxon>
        <taxon>Marinobacter</taxon>
    </lineage>
</organism>
<protein>
    <recommendedName>
        <fullName evidence="4">Lipoprotein</fullName>
    </recommendedName>
</protein>
<keyword evidence="1" id="KW-0732">Signal</keyword>
<proteinExistence type="predicted"/>
<comment type="caution">
    <text evidence="2">The sequence shown here is derived from an EMBL/GenBank/DDBJ whole genome shotgun (WGS) entry which is preliminary data.</text>
</comment>
<accession>A0A0P7YKC2</accession>
<evidence type="ECO:0000313" key="2">
    <source>
        <dbReference type="EMBL" id="KPQ30625.1"/>
    </source>
</evidence>
<feature type="signal peptide" evidence="1">
    <location>
        <begin position="1"/>
        <end position="19"/>
    </location>
</feature>
<evidence type="ECO:0000313" key="3">
    <source>
        <dbReference type="Proteomes" id="UP000050416"/>
    </source>
</evidence>
<dbReference type="OrthoDB" id="6365247at2"/>
<evidence type="ECO:0008006" key="4">
    <source>
        <dbReference type="Google" id="ProtNLM"/>
    </source>
</evidence>
<dbReference type="PROSITE" id="PS51257">
    <property type="entry name" value="PROKAR_LIPOPROTEIN"/>
    <property type="match status" value="1"/>
</dbReference>
<evidence type="ECO:0000256" key="1">
    <source>
        <dbReference type="SAM" id="SignalP"/>
    </source>
</evidence>
<dbReference type="STRING" id="1305731.GCA_000934705_02837"/>
<feature type="chain" id="PRO_5006146414" description="Lipoprotein" evidence="1">
    <location>
        <begin position="20"/>
        <end position="169"/>
    </location>
</feature>
<name>A0A0P7YKC2_9GAMM</name>